<gene>
    <name evidence="1" type="ORF">HMPREF9968_0056</name>
</gene>
<protein>
    <submittedName>
        <fullName evidence="1">Conserved domain protein</fullName>
    </submittedName>
</protein>
<dbReference type="Proteomes" id="UP000003695">
    <property type="component" value="Unassembled WGS sequence"/>
</dbReference>
<dbReference type="PATRIC" id="fig|1005704.3.peg.1594"/>
<dbReference type="AlphaFoldDB" id="F5VWK4"/>
<organism evidence="1 2">
    <name type="scientific">Streptococcus oralis SK255</name>
    <dbReference type="NCBI Taxonomy" id="1005704"/>
    <lineage>
        <taxon>Bacteria</taxon>
        <taxon>Bacillati</taxon>
        <taxon>Bacillota</taxon>
        <taxon>Bacilli</taxon>
        <taxon>Lactobacillales</taxon>
        <taxon>Streptococcaceae</taxon>
        <taxon>Streptococcus</taxon>
    </lineage>
</organism>
<proteinExistence type="predicted"/>
<comment type="caution">
    <text evidence="1">The sequence shown here is derived from an EMBL/GenBank/DDBJ whole genome shotgun (WGS) entry which is preliminary data.</text>
</comment>
<evidence type="ECO:0000313" key="1">
    <source>
        <dbReference type="EMBL" id="EGL86207.1"/>
    </source>
</evidence>
<sequence length="48" mass="5836">MEKTHNLIKSNFSTEEIMKQLEVTEKDFDFYYKKARQKILIIVSKKIK</sequence>
<name>F5VWK4_STROR</name>
<accession>F5VWK4</accession>
<evidence type="ECO:0000313" key="2">
    <source>
        <dbReference type="Proteomes" id="UP000003695"/>
    </source>
</evidence>
<dbReference type="EMBL" id="AFNM01000050">
    <property type="protein sequence ID" value="EGL86207.1"/>
    <property type="molecule type" value="Genomic_DNA"/>
</dbReference>
<reference evidence="1 2" key="1">
    <citation type="submission" date="2011-04" db="EMBL/GenBank/DDBJ databases">
        <authorList>
            <person name="Durkin A.S."/>
            <person name="Radune D."/>
            <person name="Hostetler J."/>
            <person name="Torralba M."/>
            <person name="Gillis M."/>
            <person name="Methe B."/>
            <person name="Sutton G."/>
            <person name="Nelson K.E."/>
        </authorList>
    </citation>
    <scope>NUCLEOTIDE SEQUENCE [LARGE SCALE GENOMIC DNA]</scope>
    <source>
        <strain evidence="1 2">SK255</strain>
    </source>
</reference>